<evidence type="ECO:0000256" key="5">
    <source>
        <dbReference type="ARBA" id="ARBA00022692"/>
    </source>
</evidence>
<evidence type="ECO:0000256" key="10">
    <source>
        <dbReference type="SAM" id="MobiDB-lite"/>
    </source>
</evidence>
<evidence type="ECO:0000256" key="7">
    <source>
        <dbReference type="ARBA" id="ARBA00023136"/>
    </source>
</evidence>
<dbReference type="InterPro" id="IPR047817">
    <property type="entry name" value="ABC2_TM_bact-type"/>
</dbReference>
<dbReference type="Proteomes" id="UP000606194">
    <property type="component" value="Unassembled WGS sequence"/>
</dbReference>
<proteinExistence type="inferred from homology"/>
<dbReference type="GO" id="GO:0046677">
    <property type="term" value="P:response to antibiotic"/>
    <property type="evidence" value="ECO:0007669"/>
    <property type="project" value="UniProtKB-KW"/>
</dbReference>
<keyword evidence="5 9" id="KW-0812">Transmembrane</keyword>
<dbReference type="PIRSF" id="PIRSF006648">
    <property type="entry name" value="DrrB"/>
    <property type="match status" value="1"/>
</dbReference>
<reference evidence="12" key="1">
    <citation type="journal article" date="2014" name="Int. J. Syst. Evol. Microbiol.">
        <title>Complete genome sequence of Corynebacterium casei LMG S-19264T (=DSM 44701T), isolated from a smear-ripened cheese.</title>
        <authorList>
            <consortium name="US DOE Joint Genome Institute (JGI-PGF)"/>
            <person name="Walter F."/>
            <person name="Albersmeier A."/>
            <person name="Kalinowski J."/>
            <person name="Ruckert C."/>
        </authorList>
    </citation>
    <scope>NUCLEOTIDE SEQUENCE</scope>
    <source>
        <strain evidence="12">JCM 4386</strain>
    </source>
</reference>
<evidence type="ECO:0000256" key="9">
    <source>
        <dbReference type="RuleBase" id="RU361157"/>
    </source>
</evidence>
<feature type="transmembrane region" description="Helical" evidence="9">
    <location>
        <begin position="185"/>
        <end position="205"/>
    </location>
</feature>
<dbReference type="GO" id="GO:0140359">
    <property type="term" value="F:ABC-type transporter activity"/>
    <property type="evidence" value="ECO:0007669"/>
    <property type="project" value="InterPro"/>
</dbReference>
<reference evidence="12" key="2">
    <citation type="submission" date="2020-09" db="EMBL/GenBank/DDBJ databases">
        <authorList>
            <person name="Sun Q."/>
            <person name="Ohkuma M."/>
        </authorList>
    </citation>
    <scope>NUCLEOTIDE SEQUENCE</scope>
    <source>
        <strain evidence="12">JCM 4386</strain>
    </source>
</reference>
<keyword evidence="13" id="KW-1185">Reference proteome</keyword>
<feature type="region of interest" description="Disordered" evidence="10">
    <location>
        <begin position="1"/>
        <end position="26"/>
    </location>
</feature>
<dbReference type="InterPro" id="IPR051449">
    <property type="entry name" value="ABC-2_transporter_component"/>
</dbReference>
<dbReference type="EMBL" id="BMTL01000009">
    <property type="protein sequence ID" value="GGR86828.1"/>
    <property type="molecule type" value="Genomic_DNA"/>
</dbReference>
<dbReference type="RefSeq" id="WP_190149494.1">
    <property type="nucleotide sequence ID" value="NZ_BMTL01000009.1"/>
</dbReference>
<dbReference type="AlphaFoldDB" id="A0A918FVI5"/>
<dbReference type="InterPro" id="IPR013525">
    <property type="entry name" value="ABC2_TM"/>
</dbReference>
<comment type="similarity">
    <text evidence="2 9">Belongs to the ABC-2 integral membrane protein family.</text>
</comment>
<keyword evidence="8" id="KW-0046">Antibiotic resistance</keyword>
<feature type="transmembrane region" description="Helical" evidence="9">
    <location>
        <begin position="119"/>
        <end position="143"/>
    </location>
</feature>
<gene>
    <name evidence="12" type="ORF">GCM10010269_27550</name>
</gene>
<keyword evidence="4 9" id="KW-1003">Cell membrane</keyword>
<dbReference type="PANTHER" id="PTHR30294">
    <property type="entry name" value="MEMBRANE COMPONENT OF ABC TRANSPORTER YHHJ-RELATED"/>
    <property type="match status" value="1"/>
</dbReference>
<evidence type="ECO:0000256" key="4">
    <source>
        <dbReference type="ARBA" id="ARBA00022475"/>
    </source>
</evidence>
<comment type="subcellular location">
    <subcellularLocation>
        <location evidence="1 9">Cell membrane</location>
        <topology evidence="1 9">Multi-pass membrane protein</topology>
    </subcellularLocation>
</comment>
<evidence type="ECO:0000256" key="6">
    <source>
        <dbReference type="ARBA" id="ARBA00022989"/>
    </source>
</evidence>
<feature type="transmembrane region" description="Helical" evidence="9">
    <location>
        <begin position="78"/>
        <end position="98"/>
    </location>
</feature>
<evidence type="ECO:0000256" key="3">
    <source>
        <dbReference type="ARBA" id="ARBA00022448"/>
    </source>
</evidence>
<name>A0A918FVI5_9ACTN</name>
<keyword evidence="6 9" id="KW-1133">Transmembrane helix</keyword>
<feature type="domain" description="ABC transmembrane type-2" evidence="11">
    <location>
        <begin position="42"/>
        <end position="267"/>
    </location>
</feature>
<keyword evidence="3 9" id="KW-0813">Transport</keyword>
<evidence type="ECO:0000256" key="1">
    <source>
        <dbReference type="ARBA" id="ARBA00004651"/>
    </source>
</evidence>
<feature type="compositionally biased region" description="Low complexity" evidence="10">
    <location>
        <begin position="1"/>
        <end position="15"/>
    </location>
</feature>
<organism evidence="12 13">
    <name type="scientific">Streptomyces humidus</name>
    <dbReference type="NCBI Taxonomy" id="52259"/>
    <lineage>
        <taxon>Bacteria</taxon>
        <taxon>Bacillati</taxon>
        <taxon>Actinomycetota</taxon>
        <taxon>Actinomycetes</taxon>
        <taxon>Kitasatosporales</taxon>
        <taxon>Streptomycetaceae</taxon>
        <taxon>Streptomyces</taxon>
    </lineage>
</organism>
<sequence length="269" mass="28541">MSTQTSPTPSAASPATAPPAPAGGLNVSRTTATAARVLRQLRHDPRTIALLMLVPCLMLFLLRYVFDGSPRTFDNIGASLLGIFPLITMFLVTSIATLRERTSGTLERLLAMPLGKGDLIAGYALAFGALAIVQSALATALAVWFLDLDVTGSPWLLLLVALLDALLGTALGLFVSAFAASEFQAVQFMPAVIFPQLLLCGLFAARDTMHPALEAVSDVLPMSYAVDGMNEVLRHTEMTATFVRDVLIVAGCALLVLFLGAATLRRRTP</sequence>
<dbReference type="InterPro" id="IPR000412">
    <property type="entry name" value="ABC_2_transport"/>
</dbReference>
<protein>
    <recommendedName>
        <fullName evidence="9">Transport permease protein</fullName>
    </recommendedName>
</protein>
<dbReference type="Pfam" id="PF01061">
    <property type="entry name" value="ABC2_membrane"/>
    <property type="match status" value="1"/>
</dbReference>
<feature type="transmembrane region" description="Helical" evidence="9">
    <location>
        <begin position="48"/>
        <end position="66"/>
    </location>
</feature>
<evidence type="ECO:0000259" key="11">
    <source>
        <dbReference type="PROSITE" id="PS51012"/>
    </source>
</evidence>
<evidence type="ECO:0000313" key="12">
    <source>
        <dbReference type="EMBL" id="GGR86828.1"/>
    </source>
</evidence>
<keyword evidence="7 9" id="KW-0472">Membrane</keyword>
<evidence type="ECO:0000313" key="13">
    <source>
        <dbReference type="Proteomes" id="UP000606194"/>
    </source>
</evidence>
<comment type="caution">
    <text evidence="12">The sequence shown here is derived from an EMBL/GenBank/DDBJ whole genome shotgun (WGS) entry which is preliminary data.</text>
</comment>
<evidence type="ECO:0000256" key="8">
    <source>
        <dbReference type="ARBA" id="ARBA00023251"/>
    </source>
</evidence>
<evidence type="ECO:0000256" key="2">
    <source>
        <dbReference type="ARBA" id="ARBA00007783"/>
    </source>
</evidence>
<dbReference type="PANTHER" id="PTHR30294:SF38">
    <property type="entry name" value="TRANSPORT PERMEASE PROTEIN"/>
    <property type="match status" value="1"/>
</dbReference>
<feature type="transmembrane region" description="Helical" evidence="9">
    <location>
        <begin position="155"/>
        <end position="178"/>
    </location>
</feature>
<feature type="transmembrane region" description="Helical" evidence="9">
    <location>
        <begin position="246"/>
        <end position="264"/>
    </location>
</feature>
<dbReference type="GO" id="GO:0043190">
    <property type="term" value="C:ATP-binding cassette (ABC) transporter complex"/>
    <property type="evidence" value="ECO:0007669"/>
    <property type="project" value="InterPro"/>
</dbReference>
<dbReference type="PROSITE" id="PS51012">
    <property type="entry name" value="ABC_TM2"/>
    <property type="match status" value="1"/>
</dbReference>
<accession>A0A918FVI5</accession>